<accession>A0A674NE29</accession>
<keyword evidence="11" id="KW-1185">Reference proteome</keyword>
<dbReference type="GO" id="GO:0034751">
    <property type="term" value="C:aryl hydrocarbon receptor complex"/>
    <property type="evidence" value="ECO:0007669"/>
    <property type="project" value="TreeGrafter"/>
</dbReference>
<keyword evidence="3" id="KW-0238">DNA-binding</keyword>
<evidence type="ECO:0000256" key="1">
    <source>
        <dbReference type="ARBA" id="ARBA00004123"/>
    </source>
</evidence>
<dbReference type="FunFam" id="3.30.450.20:FF:000035">
    <property type="entry name" value="Aryl hydrocarbon receptor"/>
    <property type="match status" value="1"/>
</dbReference>
<dbReference type="SUPFAM" id="SSF47459">
    <property type="entry name" value="HLH, helix-loop-helix DNA-binding domain"/>
    <property type="match status" value="1"/>
</dbReference>
<feature type="region of interest" description="Disordered" evidence="7">
    <location>
        <begin position="491"/>
        <end position="520"/>
    </location>
</feature>
<dbReference type="GO" id="GO:0004879">
    <property type="term" value="F:nuclear receptor activity"/>
    <property type="evidence" value="ECO:0007669"/>
    <property type="project" value="TreeGrafter"/>
</dbReference>
<dbReference type="InterPro" id="IPR000014">
    <property type="entry name" value="PAS"/>
</dbReference>
<dbReference type="Pfam" id="PF23183">
    <property type="entry name" value="bHLH_NPAS4"/>
    <property type="match status" value="1"/>
</dbReference>
<dbReference type="GO" id="GO:0005634">
    <property type="term" value="C:nucleus"/>
    <property type="evidence" value="ECO:0007669"/>
    <property type="project" value="UniProtKB-SubCell"/>
</dbReference>
<feature type="region of interest" description="Disordered" evidence="7">
    <location>
        <begin position="578"/>
        <end position="618"/>
    </location>
</feature>
<evidence type="ECO:0000313" key="10">
    <source>
        <dbReference type="Ensembl" id="ENSTRUP00000071433.1"/>
    </source>
</evidence>
<dbReference type="SMART" id="SM00353">
    <property type="entry name" value="HLH"/>
    <property type="match status" value="1"/>
</dbReference>
<evidence type="ECO:0000256" key="3">
    <source>
        <dbReference type="ARBA" id="ARBA00023125"/>
    </source>
</evidence>
<dbReference type="SMART" id="SM00091">
    <property type="entry name" value="PAS"/>
    <property type="match status" value="2"/>
</dbReference>
<feature type="region of interest" description="Disordered" evidence="7">
    <location>
        <begin position="661"/>
        <end position="680"/>
    </location>
</feature>
<dbReference type="Gene3D" id="4.10.280.10">
    <property type="entry name" value="Helix-loop-helix DNA-binding domain"/>
    <property type="match status" value="1"/>
</dbReference>
<reference evidence="10" key="2">
    <citation type="submission" date="2025-08" db="UniProtKB">
        <authorList>
            <consortium name="Ensembl"/>
        </authorList>
    </citation>
    <scope>IDENTIFICATION</scope>
</reference>
<dbReference type="CDD" id="cd00130">
    <property type="entry name" value="PAS"/>
    <property type="match status" value="2"/>
</dbReference>
<dbReference type="Pfam" id="PF08447">
    <property type="entry name" value="PAS_3"/>
    <property type="match status" value="1"/>
</dbReference>
<reference evidence="10 11" key="1">
    <citation type="journal article" date="2011" name="Genome Biol. Evol.">
        <title>Integration of the genetic map and genome assembly of fugu facilitates insights into distinct features of genome evolution in teleosts and mammals.</title>
        <authorList>
            <person name="Kai W."/>
            <person name="Kikuchi K."/>
            <person name="Tohari S."/>
            <person name="Chew A.K."/>
            <person name="Tay A."/>
            <person name="Fujiwara A."/>
            <person name="Hosoya S."/>
            <person name="Suetake H."/>
            <person name="Naruse K."/>
            <person name="Brenner S."/>
            <person name="Suzuki Y."/>
            <person name="Venkatesh B."/>
        </authorList>
    </citation>
    <scope>NUCLEOTIDE SEQUENCE [LARGE SCALE GENOMIC DNA]</scope>
</reference>
<dbReference type="PROSITE" id="PS50112">
    <property type="entry name" value="PAS"/>
    <property type="match status" value="1"/>
</dbReference>
<gene>
    <name evidence="10" type="primary">ahr2c</name>
</gene>
<dbReference type="AlphaFoldDB" id="A0A674NE29"/>
<dbReference type="InterPro" id="IPR013655">
    <property type="entry name" value="PAS_fold_3"/>
</dbReference>
<keyword evidence="6" id="KW-0539">Nucleus</keyword>
<keyword evidence="2" id="KW-0805">Transcription regulation</keyword>
<dbReference type="SUPFAM" id="SSF55785">
    <property type="entry name" value="PYP-like sensor domain (PAS domain)"/>
    <property type="match status" value="2"/>
</dbReference>
<keyword evidence="4" id="KW-0010">Activator</keyword>
<dbReference type="GO" id="GO:0000976">
    <property type="term" value="F:transcription cis-regulatory region binding"/>
    <property type="evidence" value="ECO:0007669"/>
    <property type="project" value="TreeGrafter"/>
</dbReference>
<dbReference type="GeneTree" id="ENSGT00940000154486"/>
<dbReference type="PANTHER" id="PTHR10649">
    <property type="entry name" value="ARYL HYDROCARBON RECEPTOR"/>
    <property type="match status" value="1"/>
</dbReference>
<dbReference type="Gene3D" id="3.30.450.20">
    <property type="entry name" value="PAS domain"/>
    <property type="match status" value="2"/>
</dbReference>
<evidence type="ECO:0000313" key="11">
    <source>
        <dbReference type="Proteomes" id="UP000005226"/>
    </source>
</evidence>
<dbReference type="InterPro" id="IPR035965">
    <property type="entry name" value="PAS-like_dom_sf"/>
</dbReference>
<feature type="compositionally biased region" description="Polar residues" evidence="7">
    <location>
        <begin position="582"/>
        <end position="602"/>
    </location>
</feature>
<dbReference type="Pfam" id="PF00989">
    <property type="entry name" value="PAS"/>
    <property type="match status" value="1"/>
</dbReference>
<evidence type="ECO:0000256" key="2">
    <source>
        <dbReference type="ARBA" id="ARBA00023015"/>
    </source>
</evidence>
<dbReference type="InterPro" id="IPR013767">
    <property type="entry name" value="PAS_fold"/>
</dbReference>
<feature type="domain" description="BHLH" evidence="9">
    <location>
        <begin position="69"/>
        <end position="122"/>
    </location>
</feature>
<dbReference type="FunFam" id="3.30.450.20:FF:000019">
    <property type="entry name" value="Aryl hydrocarbon receptor 1"/>
    <property type="match status" value="1"/>
</dbReference>
<dbReference type="GO" id="GO:0046983">
    <property type="term" value="F:protein dimerization activity"/>
    <property type="evidence" value="ECO:0007669"/>
    <property type="project" value="InterPro"/>
</dbReference>
<dbReference type="InterPro" id="IPR056192">
    <property type="entry name" value="bHLH_NPAS4"/>
</dbReference>
<comment type="subcellular location">
    <subcellularLocation>
        <location evidence="1">Nucleus</location>
    </subcellularLocation>
</comment>
<evidence type="ECO:0000259" key="9">
    <source>
        <dbReference type="PROSITE" id="PS50888"/>
    </source>
</evidence>
<dbReference type="PANTHER" id="PTHR10649:SF17">
    <property type="entry name" value="ARYL HYDROCARBON RECEPTOR 2"/>
    <property type="match status" value="1"/>
</dbReference>
<dbReference type="GO" id="GO:0006805">
    <property type="term" value="P:xenobiotic metabolic process"/>
    <property type="evidence" value="ECO:0007669"/>
    <property type="project" value="InterPro"/>
</dbReference>
<feature type="compositionally biased region" description="Low complexity" evidence="7">
    <location>
        <begin position="665"/>
        <end position="680"/>
    </location>
</feature>
<evidence type="ECO:0000259" key="8">
    <source>
        <dbReference type="PROSITE" id="PS50112"/>
    </source>
</evidence>
<dbReference type="Ensembl" id="ENSTRUT00000088301.1">
    <property type="protein sequence ID" value="ENSTRUP00000071433.1"/>
    <property type="gene ID" value="ENSTRUG00000018462.3"/>
</dbReference>
<evidence type="ECO:0000256" key="5">
    <source>
        <dbReference type="ARBA" id="ARBA00023163"/>
    </source>
</evidence>
<dbReference type="InterPro" id="IPR039091">
    <property type="entry name" value="AHR/AHRR"/>
</dbReference>
<feature type="domain" description="PAS" evidence="8">
    <location>
        <begin position="160"/>
        <end position="217"/>
    </location>
</feature>
<evidence type="ECO:0000256" key="4">
    <source>
        <dbReference type="ARBA" id="ARBA00023159"/>
    </source>
</evidence>
<evidence type="ECO:0000256" key="6">
    <source>
        <dbReference type="ARBA" id="ARBA00023242"/>
    </source>
</evidence>
<dbReference type="Proteomes" id="UP000005226">
    <property type="component" value="Chromosome 6"/>
</dbReference>
<reference evidence="10" key="3">
    <citation type="submission" date="2025-09" db="UniProtKB">
        <authorList>
            <consortium name="Ensembl"/>
        </authorList>
    </citation>
    <scope>IDENTIFICATION</scope>
</reference>
<dbReference type="CDD" id="cd19696">
    <property type="entry name" value="bHLH-PAS_AhR_like"/>
    <property type="match status" value="1"/>
</dbReference>
<dbReference type="PROSITE" id="PS50888">
    <property type="entry name" value="BHLH"/>
    <property type="match status" value="1"/>
</dbReference>
<dbReference type="InterPro" id="IPR011598">
    <property type="entry name" value="bHLH_dom"/>
</dbReference>
<organism evidence="10 11">
    <name type="scientific">Takifugu rubripes</name>
    <name type="common">Japanese pufferfish</name>
    <name type="synonym">Fugu rubripes</name>
    <dbReference type="NCBI Taxonomy" id="31033"/>
    <lineage>
        <taxon>Eukaryota</taxon>
        <taxon>Metazoa</taxon>
        <taxon>Chordata</taxon>
        <taxon>Craniata</taxon>
        <taxon>Vertebrata</taxon>
        <taxon>Euteleostomi</taxon>
        <taxon>Actinopterygii</taxon>
        <taxon>Neopterygii</taxon>
        <taxon>Teleostei</taxon>
        <taxon>Neoteleostei</taxon>
        <taxon>Acanthomorphata</taxon>
        <taxon>Eupercaria</taxon>
        <taxon>Tetraodontiformes</taxon>
        <taxon>Tetradontoidea</taxon>
        <taxon>Tetraodontidae</taxon>
        <taxon>Takifugu</taxon>
    </lineage>
</organism>
<keyword evidence="5" id="KW-0804">Transcription</keyword>
<evidence type="ECO:0000256" key="7">
    <source>
        <dbReference type="SAM" id="MobiDB-lite"/>
    </source>
</evidence>
<protein>
    <submittedName>
        <fullName evidence="10">Aryl hydrocarbon receptor 2C</fullName>
    </submittedName>
</protein>
<sequence>MPLTLHFFVYFTCNNIRCTSVITFRSLVVFVLQRLFWQRRTEANARRFNRSIVGVSRKSRPDVCSHTVKPPPAKTNPSKRHRDRLNVELDHLASLLPFSQEIRSRLDKLSVLRLSVGYLKAKSCLQAPLRKSSASLPPSNCRNGNVASLGGVGFSEGELLLKALNGFVLAVMADGMVFYASPTIQDFLGFHQSDVVQQSVYNLVHMDDREMFRRQLQFSGGADSDLKAESGSCSNDPVSLLPLNTPPESSSFLERSFCCRLRCLLDNTSGFLALNFTGRLKRLSLLGTRGADGGTAALFAIATPVEPPSITEIRTKTFIFQTKHRMDFAPMGIDTRGKLVLGYSETELVTRGSGYQFIHAADMMYCADNHLKMMKTGNSGFTFFRLLTKTGCWLWVQASARVVFKNGRPDFIIARQKALTNKEGEEHLHQRRRQLPFNLSPGDGVLYDTWMEPFSLPGPPASDAASVTKPAAVDSLDPASLLGSLHRQDHSVYSCAPKPPPQRFPQRPEELDSEPPQSPLEQAFWDSHALLSVPGQSQAPQRRPVAGDQTAEAMIESLEQIMRDIGDGGMEGFEIEEETRGPLQSSGLPETARTLTPTQNSQPWPPGGCAPPQGRPMIPSQPCGVFQPDSLQQSWHLPVEHANSIDPHAQHHLKRAMNTHGLQGSSSCRQQQPPSFRPSAAAPPHHLLIQQLSGSCDHGNRNGHSGDAAASLCMNWTLPGAACSGGRRLAAPTTPNCPFTLSHPRVAACPEVDNIGSLHLHGDSGGLEVAPSEYLYRNASLQPSCCWQEEARVKKYKQAFIIIMSVFVHE</sequence>
<dbReference type="InterPro" id="IPR036638">
    <property type="entry name" value="HLH_DNA-bd_sf"/>
</dbReference>
<name>A0A674NE29_TAKRU</name>
<proteinExistence type="predicted"/>